<proteinExistence type="predicted"/>
<gene>
    <name evidence="3" type="ORF">CRE_18160</name>
</gene>
<dbReference type="Proteomes" id="UP000008281">
    <property type="component" value="Unassembled WGS sequence"/>
</dbReference>
<sequence>MNVVIYILLLSIGSGVVAQKCNTGGVYSAQFGRCYQYFTAPAQFEFAEEQCNLLGGHLASVQNGQENALIQSNAANSFRKSNYSDYWIGANDLETSGTWKWTDPSVTWNYQNWQLGEPQSGSDCAIQDKGDGKWSAIGCTSYRPYVCVTPVIVTATCPPITTPAPTTCPTPAPCPAKTCVPSCDQGWTYFAPTDFCYKVYHGAKFNDAEAACVLLGAHLTSIHSLTENTFVNNIASCGIKESKYENLAWIGMHQENGKDWVWTDGTPTDYINWAPKQPDNPGKELCVQTAPDVSHDSWYENWNNLACNTVMRAYICKKVSIKN</sequence>
<dbReference type="Pfam" id="PF00059">
    <property type="entry name" value="Lectin_C"/>
    <property type="match status" value="2"/>
</dbReference>
<dbReference type="FunFam" id="3.10.100.10:FF:000091">
    <property type="entry name" value="C-type LECtin"/>
    <property type="match status" value="1"/>
</dbReference>
<feature type="signal peptide" evidence="1">
    <location>
        <begin position="1"/>
        <end position="18"/>
    </location>
</feature>
<accession>E3N8J8</accession>
<dbReference type="STRING" id="31234.E3N8J8"/>
<evidence type="ECO:0000256" key="1">
    <source>
        <dbReference type="SAM" id="SignalP"/>
    </source>
</evidence>
<evidence type="ECO:0000313" key="4">
    <source>
        <dbReference type="Proteomes" id="UP000008281"/>
    </source>
</evidence>
<organism evidence="4">
    <name type="scientific">Caenorhabditis remanei</name>
    <name type="common">Caenorhabditis vulgaris</name>
    <dbReference type="NCBI Taxonomy" id="31234"/>
    <lineage>
        <taxon>Eukaryota</taxon>
        <taxon>Metazoa</taxon>
        <taxon>Ecdysozoa</taxon>
        <taxon>Nematoda</taxon>
        <taxon>Chromadorea</taxon>
        <taxon>Rhabditida</taxon>
        <taxon>Rhabditina</taxon>
        <taxon>Rhabditomorpha</taxon>
        <taxon>Rhabditoidea</taxon>
        <taxon>Rhabditidae</taxon>
        <taxon>Peloderinae</taxon>
        <taxon>Caenorhabditis</taxon>
    </lineage>
</organism>
<name>E3N8J8_CAERE</name>
<dbReference type="FunCoup" id="E3N8J8">
    <property type="interactions" value="123"/>
</dbReference>
<dbReference type="InterPro" id="IPR016186">
    <property type="entry name" value="C-type_lectin-like/link_sf"/>
</dbReference>
<feature type="domain" description="C-type lectin" evidence="2">
    <location>
        <begin position="30"/>
        <end position="148"/>
    </location>
</feature>
<dbReference type="FunFam" id="3.10.100.10:FF:000078">
    <property type="entry name" value="C-type LECtin"/>
    <property type="match status" value="1"/>
</dbReference>
<dbReference type="eggNOG" id="KOG4297">
    <property type="taxonomic scope" value="Eukaryota"/>
</dbReference>
<reference evidence="3" key="1">
    <citation type="submission" date="2007-07" db="EMBL/GenBank/DDBJ databases">
        <title>PCAP assembly of the Caenorhabditis remanei genome.</title>
        <authorList>
            <consortium name="The Caenorhabditis remanei Sequencing Consortium"/>
            <person name="Wilson R.K."/>
        </authorList>
    </citation>
    <scope>NUCLEOTIDE SEQUENCE [LARGE SCALE GENOMIC DNA]</scope>
    <source>
        <strain evidence="3">PB4641</strain>
    </source>
</reference>
<feature type="domain" description="C-type lectin" evidence="2">
    <location>
        <begin position="196"/>
        <end position="308"/>
    </location>
</feature>
<evidence type="ECO:0000259" key="2">
    <source>
        <dbReference type="PROSITE" id="PS50041"/>
    </source>
</evidence>
<dbReference type="KEGG" id="crq:GCK72_021334"/>
<dbReference type="SMART" id="SM00034">
    <property type="entry name" value="CLECT"/>
    <property type="match status" value="2"/>
</dbReference>
<dbReference type="OrthoDB" id="5833759at2759"/>
<dbReference type="PANTHER" id="PTHR22803">
    <property type="entry name" value="MANNOSE, PHOSPHOLIPASE, LECTIN RECEPTOR RELATED"/>
    <property type="match status" value="1"/>
</dbReference>
<dbReference type="InParanoid" id="E3N8J8"/>
<dbReference type="HOGENOM" id="CLU_059077_0_0_1"/>
<dbReference type="RefSeq" id="XP_003095261.2">
    <property type="nucleotide sequence ID" value="XM_003095213.2"/>
</dbReference>
<dbReference type="InterPro" id="IPR050111">
    <property type="entry name" value="C-type_lectin/snaclec_domain"/>
</dbReference>
<dbReference type="OMA" id="PHCDSEW"/>
<dbReference type="PROSITE" id="PS50041">
    <property type="entry name" value="C_TYPE_LECTIN_2"/>
    <property type="match status" value="2"/>
</dbReference>
<keyword evidence="1" id="KW-0732">Signal</keyword>
<dbReference type="GeneID" id="9807525"/>
<dbReference type="InterPro" id="IPR001304">
    <property type="entry name" value="C-type_lectin-like"/>
</dbReference>
<protein>
    <recommendedName>
        <fullName evidence="2">C-type lectin domain-containing protein</fullName>
    </recommendedName>
</protein>
<dbReference type="AlphaFoldDB" id="E3N8J8"/>
<keyword evidence="4" id="KW-1185">Reference proteome</keyword>
<dbReference type="CTD" id="9807525"/>
<dbReference type="Gene3D" id="3.10.100.10">
    <property type="entry name" value="Mannose-Binding Protein A, subunit A"/>
    <property type="match status" value="2"/>
</dbReference>
<dbReference type="CDD" id="cd00037">
    <property type="entry name" value="CLECT"/>
    <property type="match status" value="2"/>
</dbReference>
<evidence type="ECO:0000313" key="3">
    <source>
        <dbReference type="EMBL" id="EFO89497.1"/>
    </source>
</evidence>
<dbReference type="EMBL" id="DS268557">
    <property type="protein sequence ID" value="EFO89497.1"/>
    <property type="molecule type" value="Genomic_DNA"/>
</dbReference>
<feature type="chain" id="PRO_5003177113" description="C-type lectin domain-containing protein" evidence="1">
    <location>
        <begin position="19"/>
        <end position="323"/>
    </location>
</feature>
<dbReference type="InterPro" id="IPR016187">
    <property type="entry name" value="CTDL_fold"/>
</dbReference>
<dbReference type="SUPFAM" id="SSF56436">
    <property type="entry name" value="C-type lectin-like"/>
    <property type="match status" value="2"/>
</dbReference>